<reference evidence="10 11" key="1">
    <citation type="submission" date="2016-10" db="EMBL/GenBank/DDBJ databases">
        <title>Genome sequence of Planktotalea frisia SH6-1.</title>
        <authorList>
            <person name="Poehlein A."/>
            <person name="Bakenhus I."/>
            <person name="Voget S."/>
            <person name="Brinkhoff T."/>
            <person name="Simon M."/>
        </authorList>
    </citation>
    <scope>NUCLEOTIDE SEQUENCE [LARGE SCALE GENOMIC DNA]</scope>
    <source>
        <strain evidence="10 11">SH6-1</strain>
    </source>
</reference>
<organism evidence="10 11">
    <name type="scientific">Planktotalea frisia</name>
    <dbReference type="NCBI Taxonomy" id="696762"/>
    <lineage>
        <taxon>Bacteria</taxon>
        <taxon>Pseudomonadati</taxon>
        <taxon>Pseudomonadota</taxon>
        <taxon>Alphaproteobacteria</taxon>
        <taxon>Rhodobacterales</taxon>
        <taxon>Paracoccaceae</taxon>
        <taxon>Planktotalea</taxon>
    </lineage>
</organism>
<gene>
    <name evidence="10" type="ORF">PFRI_14260</name>
</gene>
<accession>A0A1L9NYK9</accession>
<dbReference type="PANTHER" id="PTHR30574">
    <property type="entry name" value="INNER MEMBRANE PROTEIN YEDE"/>
    <property type="match status" value="1"/>
</dbReference>
<evidence type="ECO:0000313" key="10">
    <source>
        <dbReference type="EMBL" id="OJI94347.1"/>
    </source>
</evidence>
<dbReference type="GO" id="GO:0005886">
    <property type="term" value="C:plasma membrane"/>
    <property type="evidence" value="ECO:0007669"/>
    <property type="project" value="UniProtKB-SubCell"/>
</dbReference>
<keyword evidence="6 9" id="KW-1133">Transmembrane helix</keyword>
<keyword evidence="11" id="KW-1185">Reference proteome</keyword>
<keyword evidence="7 9" id="KW-0472">Membrane</keyword>
<dbReference type="Pfam" id="PF04143">
    <property type="entry name" value="Sulf_transp"/>
    <property type="match status" value="1"/>
</dbReference>
<keyword evidence="5 9" id="KW-0812">Transmembrane</keyword>
<dbReference type="Proteomes" id="UP000184514">
    <property type="component" value="Unassembled WGS sequence"/>
</dbReference>
<proteinExistence type="inferred from homology"/>
<keyword evidence="3" id="KW-1003">Cell membrane</keyword>
<comment type="caution">
    <text evidence="10">The sequence shown here is derived from an EMBL/GenBank/DDBJ whole genome shotgun (WGS) entry which is preliminary data.</text>
</comment>
<evidence type="ECO:0000256" key="6">
    <source>
        <dbReference type="ARBA" id="ARBA00022989"/>
    </source>
</evidence>
<keyword evidence="2" id="KW-0813">Transport</keyword>
<feature type="transmembrane region" description="Helical" evidence="9">
    <location>
        <begin position="167"/>
        <end position="187"/>
    </location>
</feature>
<evidence type="ECO:0000256" key="9">
    <source>
        <dbReference type="SAM" id="Phobius"/>
    </source>
</evidence>
<evidence type="ECO:0000313" key="11">
    <source>
        <dbReference type="Proteomes" id="UP000184514"/>
    </source>
</evidence>
<feature type="transmembrane region" description="Helical" evidence="9">
    <location>
        <begin position="253"/>
        <end position="272"/>
    </location>
</feature>
<evidence type="ECO:0000256" key="1">
    <source>
        <dbReference type="ARBA" id="ARBA00004429"/>
    </source>
</evidence>
<feature type="transmembrane region" description="Helical" evidence="9">
    <location>
        <begin position="292"/>
        <end position="314"/>
    </location>
</feature>
<feature type="transmembrane region" description="Helical" evidence="9">
    <location>
        <begin position="199"/>
        <end position="220"/>
    </location>
</feature>
<evidence type="ECO:0000256" key="8">
    <source>
        <dbReference type="ARBA" id="ARBA00035655"/>
    </source>
</evidence>
<sequence>MLEYVAEANLAALIGLLGGIALGLAARMGRFCTLGAIEDYLYGGDDKRLRMWGIALGVAIFGTHIASSFGSFDPALSAYLDRNWNPAGTIIGGLMFGYGMALSGNCGYGALARLGGGDLRSFVIVIVMGLSAYFVMSGPLAHIRVWAFPVEMGASTPQGFTQLLERAGVPALLTGLLFGSALLIFALWNKEMRRSPSHIFWGTIVGLAVLSGWLGTHWIAENGFAVEAIETHSFAAPIGDTIYYAMTASGNTLSFSVGSIVGVVVGAILGSYSKGHFRWEACEDPRELRRQLLGASLMGPGAVLAVGCSVGQGISAFSVLAFSAPVALIAIFIGAAFGLKQLITGFAPVQ</sequence>
<comment type="subcellular location">
    <subcellularLocation>
        <location evidence="1">Cell inner membrane</location>
        <topology evidence="1">Multi-pass membrane protein</topology>
    </subcellularLocation>
</comment>
<evidence type="ECO:0000256" key="3">
    <source>
        <dbReference type="ARBA" id="ARBA00022475"/>
    </source>
</evidence>
<name>A0A1L9NYK9_9RHOB</name>
<evidence type="ECO:0000256" key="2">
    <source>
        <dbReference type="ARBA" id="ARBA00022448"/>
    </source>
</evidence>
<evidence type="ECO:0000256" key="5">
    <source>
        <dbReference type="ARBA" id="ARBA00022692"/>
    </source>
</evidence>
<evidence type="ECO:0000256" key="7">
    <source>
        <dbReference type="ARBA" id="ARBA00023136"/>
    </source>
</evidence>
<dbReference type="STRING" id="696762.PFRI_14260"/>
<dbReference type="RefSeq" id="WP_072630019.1">
    <property type="nucleotide sequence ID" value="NZ_MLCB01000103.1"/>
</dbReference>
<feature type="transmembrane region" description="Helical" evidence="9">
    <location>
        <begin position="90"/>
        <end position="111"/>
    </location>
</feature>
<feature type="transmembrane region" description="Helical" evidence="9">
    <location>
        <begin position="320"/>
        <end position="339"/>
    </location>
</feature>
<dbReference type="EMBL" id="MLCB01000103">
    <property type="protein sequence ID" value="OJI94347.1"/>
    <property type="molecule type" value="Genomic_DNA"/>
</dbReference>
<feature type="transmembrane region" description="Helical" evidence="9">
    <location>
        <begin position="49"/>
        <end position="70"/>
    </location>
</feature>
<dbReference type="AlphaFoldDB" id="A0A1L9NYK9"/>
<dbReference type="OrthoDB" id="7984363at2"/>
<feature type="transmembrane region" description="Helical" evidence="9">
    <location>
        <begin position="6"/>
        <end position="28"/>
    </location>
</feature>
<comment type="similarity">
    <text evidence="8">Belongs to the TsuA/YedE (TC 9.B.102) family.</text>
</comment>
<feature type="transmembrane region" description="Helical" evidence="9">
    <location>
        <begin position="123"/>
        <end position="147"/>
    </location>
</feature>
<evidence type="ECO:0000256" key="4">
    <source>
        <dbReference type="ARBA" id="ARBA00022519"/>
    </source>
</evidence>
<protein>
    <submittedName>
        <fullName evidence="10">Putative inner membrane protein</fullName>
    </submittedName>
</protein>
<dbReference type="InterPro" id="IPR007272">
    <property type="entry name" value="Sulf_transp_TsuA/YedE"/>
</dbReference>
<dbReference type="PANTHER" id="PTHR30574:SF1">
    <property type="entry name" value="SULPHUR TRANSPORT DOMAIN-CONTAINING PROTEIN"/>
    <property type="match status" value="1"/>
</dbReference>
<keyword evidence="4" id="KW-0997">Cell inner membrane</keyword>